<gene>
    <name evidence="1" type="ORF">Back2_07130</name>
</gene>
<accession>A0A3G9IDJ0</accession>
<proteinExistence type="predicted"/>
<dbReference type="RefSeq" id="WP_125566820.1">
    <property type="nucleotide sequence ID" value="NZ_AP019307.1"/>
</dbReference>
<reference evidence="1 2" key="1">
    <citation type="submission" date="2018-11" db="EMBL/GenBank/DDBJ databases">
        <title>Complete genome sequence of Nocardioides baekrokdamisoli strain KCTC 39748.</title>
        <authorList>
            <person name="Kang S.W."/>
            <person name="Lee K.C."/>
            <person name="Kim K.K."/>
            <person name="Kim J.S."/>
            <person name="Kim D.S."/>
            <person name="Ko S.H."/>
            <person name="Yang S.H."/>
            <person name="Shin Y.K."/>
            <person name="Lee J.S."/>
        </authorList>
    </citation>
    <scope>NUCLEOTIDE SEQUENCE [LARGE SCALE GENOMIC DNA]</scope>
    <source>
        <strain evidence="1 2">KCTC 39748</strain>
    </source>
</reference>
<organism evidence="1 2">
    <name type="scientific">Nocardioides baekrokdamisoli</name>
    <dbReference type="NCBI Taxonomy" id="1804624"/>
    <lineage>
        <taxon>Bacteria</taxon>
        <taxon>Bacillati</taxon>
        <taxon>Actinomycetota</taxon>
        <taxon>Actinomycetes</taxon>
        <taxon>Propionibacteriales</taxon>
        <taxon>Nocardioidaceae</taxon>
        <taxon>Nocardioides</taxon>
    </lineage>
</organism>
<sequence>MTASGTSDISWAVVENGLDFLGHAVEEMAKSPADNKYAAIHLFGAIEVLIKARLIREHWTLACKNVDAATLSGFKAGDVPTVDAMQGLKRLESNVGITISKQQAQNVDAVRRLRNRVAHFAVVAIDPVATKTELARGLDFVVWFLEKQILPDAPAGEADLIRDALSEIASVLGEIKAFVAERLATLKSELDASDLLLVCPRCSQACLTVPDGTKCLFCWWSPDDPEAAAAEYVVGVLNLSSYEVIKDGGEWPVTECPECEVQAFVEGAAVVDGEVKRLSAPDSDPDFVCFNCGFHCSHGYIDRCSSCGMWTTSEFGMCPDCIHNLVSRD</sequence>
<evidence type="ECO:0000313" key="2">
    <source>
        <dbReference type="Proteomes" id="UP000271573"/>
    </source>
</evidence>
<dbReference type="EMBL" id="AP019307">
    <property type="protein sequence ID" value="BBH16426.1"/>
    <property type="molecule type" value="Genomic_DNA"/>
</dbReference>
<protein>
    <submittedName>
        <fullName evidence="1">Uncharacterized protein</fullName>
    </submittedName>
</protein>
<name>A0A3G9IDJ0_9ACTN</name>
<dbReference type="Proteomes" id="UP000271573">
    <property type="component" value="Chromosome"/>
</dbReference>
<dbReference type="KEGG" id="nbe:Back2_07130"/>
<dbReference type="OrthoDB" id="3818700at2"/>
<evidence type="ECO:0000313" key="1">
    <source>
        <dbReference type="EMBL" id="BBH16426.1"/>
    </source>
</evidence>
<dbReference type="AlphaFoldDB" id="A0A3G9IDJ0"/>
<keyword evidence="2" id="KW-1185">Reference proteome</keyword>